<evidence type="ECO:0000259" key="4">
    <source>
        <dbReference type="SMART" id="SM00910"/>
    </source>
</evidence>
<evidence type="ECO:0000256" key="3">
    <source>
        <dbReference type="SAM" id="MobiDB-lite"/>
    </source>
</evidence>
<dbReference type="AlphaFoldDB" id="A0A8J3A9B7"/>
<dbReference type="RefSeq" id="WP_130649529.1">
    <property type="nucleotide sequence ID" value="NZ_BMHA01000004.1"/>
</dbReference>
<sequence length="164" mass="17744">MTDLRHTAAASAPSIGAALRAFRTPVRGHAFAARPPEAAPLQPGRRLALRREPDNPVDPLAVAVWTSPADGEAATAWRVGYLDRQVAARLTPRLDAGLRVEARLDGWIAEPQGRWRRPVVLLRPGTAATPPLEAPSRPRSVRALPADRPGLWGRPPGVRIRPVN</sequence>
<feature type="region of interest" description="Disordered" evidence="3">
    <location>
        <begin position="126"/>
        <end position="164"/>
    </location>
</feature>
<gene>
    <name evidence="5" type="ORF">GCM10011354_12040</name>
</gene>
<accession>A0A8J3A9B7</accession>
<comment type="caution">
    <text evidence="5">The sequence shown here is derived from an EMBL/GenBank/DDBJ whole genome shotgun (WGS) entry which is preliminary data.</text>
</comment>
<dbReference type="InterPro" id="IPR014905">
    <property type="entry name" value="HIRAN"/>
</dbReference>
<keyword evidence="1" id="KW-0479">Metal-binding</keyword>
<evidence type="ECO:0000256" key="1">
    <source>
        <dbReference type="ARBA" id="ARBA00022723"/>
    </source>
</evidence>
<evidence type="ECO:0000313" key="6">
    <source>
        <dbReference type="Proteomes" id="UP000650511"/>
    </source>
</evidence>
<evidence type="ECO:0000256" key="2">
    <source>
        <dbReference type="ARBA" id="ARBA00022801"/>
    </source>
</evidence>
<dbReference type="SMART" id="SM00910">
    <property type="entry name" value="HIRAN"/>
    <property type="match status" value="1"/>
</dbReference>
<organism evidence="5 6">
    <name type="scientific">Egicoccus halophilus</name>
    <dbReference type="NCBI Taxonomy" id="1670830"/>
    <lineage>
        <taxon>Bacteria</taxon>
        <taxon>Bacillati</taxon>
        <taxon>Actinomycetota</taxon>
        <taxon>Nitriliruptoria</taxon>
        <taxon>Egicoccales</taxon>
        <taxon>Egicoccaceae</taxon>
        <taxon>Egicoccus</taxon>
    </lineage>
</organism>
<dbReference type="GO" id="GO:0016818">
    <property type="term" value="F:hydrolase activity, acting on acid anhydrides, in phosphorus-containing anhydrides"/>
    <property type="evidence" value="ECO:0007669"/>
    <property type="project" value="InterPro"/>
</dbReference>
<keyword evidence="6" id="KW-1185">Reference proteome</keyword>
<dbReference type="GO" id="GO:0003676">
    <property type="term" value="F:nucleic acid binding"/>
    <property type="evidence" value="ECO:0007669"/>
    <property type="project" value="InterPro"/>
</dbReference>
<dbReference type="Pfam" id="PF08797">
    <property type="entry name" value="HIRAN"/>
    <property type="match status" value="1"/>
</dbReference>
<keyword evidence="2" id="KW-0378">Hydrolase</keyword>
<evidence type="ECO:0000313" key="5">
    <source>
        <dbReference type="EMBL" id="GGI05029.1"/>
    </source>
</evidence>
<protein>
    <recommendedName>
        <fullName evidence="4">HIRAN domain-containing protein</fullName>
    </recommendedName>
</protein>
<dbReference type="Gene3D" id="3.30.70.2330">
    <property type="match status" value="1"/>
</dbReference>
<dbReference type="Proteomes" id="UP000650511">
    <property type="component" value="Unassembled WGS sequence"/>
</dbReference>
<dbReference type="OrthoDB" id="260852at2"/>
<name>A0A8J3A9B7_9ACTN</name>
<proteinExistence type="predicted"/>
<reference evidence="5" key="1">
    <citation type="journal article" date="2014" name="Int. J. Syst. Evol. Microbiol.">
        <title>Complete genome sequence of Corynebacterium casei LMG S-19264T (=DSM 44701T), isolated from a smear-ripened cheese.</title>
        <authorList>
            <consortium name="US DOE Joint Genome Institute (JGI-PGF)"/>
            <person name="Walter F."/>
            <person name="Albersmeier A."/>
            <person name="Kalinowski J."/>
            <person name="Ruckert C."/>
        </authorList>
    </citation>
    <scope>NUCLEOTIDE SEQUENCE</scope>
    <source>
        <strain evidence="5">CGMCC 1.14988</strain>
    </source>
</reference>
<dbReference type="GO" id="GO:0008270">
    <property type="term" value="F:zinc ion binding"/>
    <property type="evidence" value="ECO:0007669"/>
    <property type="project" value="InterPro"/>
</dbReference>
<reference evidence="5" key="2">
    <citation type="submission" date="2020-09" db="EMBL/GenBank/DDBJ databases">
        <authorList>
            <person name="Sun Q."/>
            <person name="Zhou Y."/>
        </authorList>
    </citation>
    <scope>NUCLEOTIDE SEQUENCE</scope>
    <source>
        <strain evidence="5">CGMCC 1.14988</strain>
    </source>
</reference>
<dbReference type="EMBL" id="BMHA01000004">
    <property type="protein sequence ID" value="GGI05029.1"/>
    <property type="molecule type" value="Genomic_DNA"/>
</dbReference>
<feature type="domain" description="HIRAN" evidence="4">
    <location>
        <begin position="19"/>
        <end position="127"/>
    </location>
</feature>